<dbReference type="RefSeq" id="XP_019623708.1">
    <property type="nucleotide sequence ID" value="XM_019768149.1"/>
</dbReference>
<evidence type="ECO:0000313" key="1">
    <source>
        <dbReference type="Proteomes" id="UP000515135"/>
    </source>
</evidence>
<sequence length="156" mass="17535">MKMKRADNTYGDGQNPDLYFISTGGQTRASRGFSVSAEWISMPSVAYRFALCTTVRDFDGVWFQCTHDVPDGTWFHFVFTWNKQTMLKVYIGGNLSGQTRGLLSGGSGKLWYSNLTLGRPNNLQNSHHASAAYSNLKLFERELNAVEVSALYNSER</sequence>
<protein>
    <submittedName>
        <fullName evidence="2">Adhesion G-protein coupled receptor D1-like</fullName>
    </submittedName>
</protein>
<dbReference type="Gene3D" id="2.60.120.200">
    <property type="match status" value="1"/>
</dbReference>
<evidence type="ECO:0000313" key="2">
    <source>
        <dbReference type="RefSeq" id="XP_019623708.1"/>
    </source>
</evidence>
<dbReference type="InterPro" id="IPR013320">
    <property type="entry name" value="ConA-like_dom_sf"/>
</dbReference>
<reference evidence="2" key="1">
    <citation type="submission" date="2025-08" db="UniProtKB">
        <authorList>
            <consortium name="RefSeq"/>
        </authorList>
    </citation>
    <scope>IDENTIFICATION</scope>
    <source>
        <tissue evidence="2">Gonad</tissue>
    </source>
</reference>
<name>A0A6P4YGZ3_BRABE</name>
<organism evidence="1 2">
    <name type="scientific">Branchiostoma belcheri</name>
    <name type="common">Amphioxus</name>
    <dbReference type="NCBI Taxonomy" id="7741"/>
    <lineage>
        <taxon>Eukaryota</taxon>
        <taxon>Metazoa</taxon>
        <taxon>Chordata</taxon>
        <taxon>Cephalochordata</taxon>
        <taxon>Leptocardii</taxon>
        <taxon>Amphioxiformes</taxon>
        <taxon>Branchiostomatidae</taxon>
        <taxon>Branchiostoma</taxon>
    </lineage>
</organism>
<dbReference type="SUPFAM" id="SSF49899">
    <property type="entry name" value="Concanavalin A-like lectins/glucanases"/>
    <property type="match status" value="1"/>
</dbReference>
<accession>A0A6P4YGZ3</accession>
<dbReference type="Pfam" id="PF13385">
    <property type="entry name" value="Laminin_G_3"/>
    <property type="match status" value="1"/>
</dbReference>
<dbReference type="OrthoDB" id="6021508at2759"/>
<dbReference type="GeneID" id="109469610"/>
<gene>
    <name evidence="2" type="primary">LOC109469610</name>
</gene>
<proteinExistence type="predicted"/>
<keyword evidence="1" id="KW-1185">Reference proteome</keyword>
<dbReference type="AlphaFoldDB" id="A0A6P4YGZ3"/>
<dbReference type="KEGG" id="bbel:109469610"/>
<dbReference type="Proteomes" id="UP000515135">
    <property type="component" value="Unplaced"/>
</dbReference>